<evidence type="ECO:0000313" key="3">
    <source>
        <dbReference type="EMBL" id="GAA3877408.1"/>
    </source>
</evidence>
<dbReference type="EMBL" id="BAABCN010000004">
    <property type="protein sequence ID" value="GAA3877408.1"/>
    <property type="molecule type" value="Genomic_DNA"/>
</dbReference>
<dbReference type="InterPro" id="IPR036291">
    <property type="entry name" value="NAD(P)-bd_dom_sf"/>
</dbReference>
<reference evidence="4" key="1">
    <citation type="journal article" date="2019" name="Int. J. Syst. Evol. Microbiol.">
        <title>The Global Catalogue of Microorganisms (GCM) 10K type strain sequencing project: providing services to taxonomists for standard genome sequencing and annotation.</title>
        <authorList>
            <consortium name="The Broad Institute Genomics Platform"/>
            <consortium name="The Broad Institute Genome Sequencing Center for Infectious Disease"/>
            <person name="Wu L."/>
            <person name="Ma J."/>
        </authorList>
    </citation>
    <scope>NUCLEOTIDE SEQUENCE [LARGE SCALE GENOMIC DNA]</scope>
    <source>
        <strain evidence="4">JCM 17021</strain>
    </source>
</reference>
<dbReference type="Pfam" id="PF03435">
    <property type="entry name" value="Sacchrp_dh_NADP"/>
    <property type="match status" value="1"/>
</dbReference>
<gene>
    <name evidence="3" type="ORF">GCM10022381_19890</name>
</gene>
<accession>A0ABP7KIZ0</accession>
<evidence type="ECO:0000256" key="1">
    <source>
        <dbReference type="SAM" id="MobiDB-lite"/>
    </source>
</evidence>
<feature type="domain" description="Saccharopine dehydrogenase NADP binding" evidence="2">
    <location>
        <begin position="165"/>
        <end position="246"/>
    </location>
</feature>
<dbReference type="Gene3D" id="3.40.50.720">
    <property type="entry name" value="NAD(P)-binding Rossmann-like Domain"/>
    <property type="match status" value="1"/>
</dbReference>
<sequence length="334" mass="35016">MSGDAGTHGTNQSNGTSAANGASFSTSTSLSAGYMGFVGVSTAQSSIMTIFPAWAQILGLPTDRLIGHDLPLDATPEQYRALVEQIRDDPDHRGALVTTHKMGLYEAAGTLFDEVDRFGRLCGEVSSISKHGGELIGHAKDPITVGLAAGEFLSNDHFARTGGHVVCLGAGGAGTALTWYLAERADAPASIVVTDTSQERLDHLAAVHARRGTPAGLISYLLADSPEVTRDLLAAAPPHSLVVNASGLGKDRPGSPVPEGASFPAQAVVWEFNYRGSLEFLAQARAQQASGNLVVVDGWRYFIHGWSQVIAEVFGVELNEQLVQALSEAAAATR</sequence>
<proteinExistence type="predicted"/>
<keyword evidence="4" id="KW-1185">Reference proteome</keyword>
<organism evidence="3 4">
    <name type="scientific">Leifsonia kafniensis</name>
    <dbReference type="NCBI Taxonomy" id="475957"/>
    <lineage>
        <taxon>Bacteria</taxon>
        <taxon>Bacillati</taxon>
        <taxon>Actinomycetota</taxon>
        <taxon>Actinomycetes</taxon>
        <taxon>Micrococcales</taxon>
        <taxon>Microbacteriaceae</taxon>
        <taxon>Leifsonia</taxon>
    </lineage>
</organism>
<dbReference type="SUPFAM" id="SSF51735">
    <property type="entry name" value="NAD(P)-binding Rossmann-fold domains"/>
    <property type="match status" value="1"/>
</dbReference>
<dbReference type="Gene3D" id="3.40.50.10860">
    <property type="entry name" value="Leucine Dehydrogenase, chain A, domain 1"/>
    <property type="match status" value="1"/>
</dbReference>
<evidence type="ECO:0000259" key="2">
    <source>
        <dbReference type="Pfam" id="PF03435"/>
    </source>
</evidence>
<name>A0ABP7KIZ0_9MICO</name>
<dbReference type="Proteomes" id="UP001501803">
    <property type="component" value="Unassembled WGS sequence"/>
</dbReference>
<feature type="compositionally biased region" description="Polar residues" evidence="1">
    <location>
        <begin position="8"/>
        <end position="22"/>
    </location>
</feature>
<evidence type="ECO:0000313" key="4">
    <source>
        <dbReference type="Proteomes" id="UP001501803"/>
    </source>
</evidence>
<dbReference type="InterPro" id="IPR005097">
    <property type="entry name" value="Sacchrp_dh_NADP-bd"/>
</dbReference>
<feature type="region of interest" description="Disordered" evidence="1">
    <location>
        <begin position="1"/>
        <end position="22"/>
    </location>
</feature>
<comment type="caution">
    <text evidence="3">The sequence shown here is derived from an EMBL/GenBank/DDBJ whole genome shotgun (WGS) entry which is preliminary data.</text>
</comment>
<protein>
    <submittedName>
        <fullName evidence="3">Shikimate dehydrogenase</fullName>
    </submittedName>
</protein>
<dbReference type="RefSeq" id="WP_345065655.1">
    <property type="nucleotide sequence ID" value="NZ_BAABCN010000004.1"/>
</dbReference>